<dbReference type="Proteomes" id="UP000724584">
    <property type="component" value="Unassembled WGS sequence"/>
</dbReference>
<sequence length="247" mass="27786">MALPSPLSPHHRHHQSSLEGITDFQTEAPLDPDARDRARHRFYHIAHHFDDQAPVLTGNIAARGGGASPRYNRAQLIRLTYDHACSPLSQDNYLRAFFTSLELSMDGNEALDERVQDKFFGFADYLFNNFFLPLKASATKTPQPSPAYHSAISKLQSEAGFISTPERLSALRGVCLIRDHHRCVVTRRFDRSEAINRFENADDNAEDDDGNLLDQEQFEALEVAHILPHSLTRLGRGEELVLGPNSL</sequence>
<reference evidence="1 2" key="1">
    <citation type="journal article" date="2021" name="Nat. Commun.">
        <title>Genetic determinants of endophytism in the Arabidopsis root mycobiome.</title>
        <authorList>
            <person name="Mesny F."/>
            <person name="Miyauchi S."/>
            <person name="Thiergart T."/>
            <person name="Pickel B."/>
            <person name="Atanasova L."/>
            <person name="Karlsson M."/>
            <person name="Huettel B."/>
            <person name="Barry K.W."/>
            <person name="Haridas S."/>
            <person name="Chen C."/>
            <person name="Bauer D."/>
            <person name="Andreopoulos W."/>
            <person name="Pangilinan J."/>
            <person name="LaButti K."/>
            <person name="Riley R."/>
            <person name="Lipzen A."/>
            <person name="Clum A."/>
            <person name="Drula E."/>
            <person name="Henrissat B."/>
            <person name="Kohler A."/>
            <person name="Grigoriev I.V."/>
            <person name="Martin F.M."/>
            <person name="Hacquard S."/>
        </authorList>
    </citation>
    <scope>NUCLEOTIDE SEQUENCE [LARGE SCALE GENOMIC DNA]</scope>
    <source>
        <strain evidence="1 2">MPI-SDFR-AT-0079</strain>
    </source>
</reference>
<evidence type="ECO:0000313" key="2">
    <source>
        <dbReference type="Proteomes" id="UP000724584"/>
    </source>
</evidence>
<organism evidence="1 2">
    <name type="scientific">Chaetomium tenue</name>
    <dbReference type="NCBI Taxonomy" id="1854479"/>
    <lineage>
        <taxon>Eukaryota</taxon>
        <taxon>Fungi</taxon>
        <taxon>Dikarya</taxon>
        <taxon>Ascomycota</taxon>
        <taxon>Pezizomycotina</taxon>
        <taxon>Sordariomycetes</taxon>
        <taxon>Sordariomycetidae</taxon>
        <taxon>Sordariales</taxon>
        <taxon>Chaetomiaceae</taxon>
        <taxon>Chaetomium</taxon>
    </lineage>
</organism>
<protein>
    <submittedName>
        <fullName evidence="1">Uncharacterized protein</fullName>
    </submittedName>
</protein>
<evidence type="ECO:0000313" key="1">
    <source>
        <dbReference type="EMBL" id="KAH6628896.1"/>
    </source>
</evidence>
<keyword evidence="2" id="KW-1185">Reference proteome</keyword>
<accession>A0ACB7P5K1</accession>
<dbReference type="EMBL" id="JAGIZQ010000005">
    <property type="protein sequence ID" value="KAH6628896.1"/>
    <property type="molecule type" value="Genomic_DNA"/>
</dbReference>
<name>A0ACB7P5K1_9PEZI</name>
<gene>
    <name evidence="1" type="ORF">F5144DRAFT_328310</name>
</gene>
<comment type="caution">
    <text evidence="1">The sequence shown here is derived from an EMBL/GenBank/DDBJ whole genome shotgun (WGS) entry which is preliminary data.</text>
</comment>
<proteinExistence type="predicted"/>